<feature type="signal peptide" evidence="1">
    <location>
        <begin position="1"/>
        <end position="18"/>
    </location>
</feature>
<dbReference type="OrthoDB" id="824530at2"/>
<dbReference type="PROSITE" id="PS51257">
    <property type="entry name" value="PROKAR_LIPOPROTEIN"/>
    <property type="match status" value="1"/>
</dbReference>
<dbReference type="Proteomes" id="UP000185221">
    <property type="component" value="Unassembled WGS sequence"/>
</dbReference>
<name>A0A1N6DJG8_9BACT</name>
<protein>
    <submittedName>
        <fullName evidence="2">Uncharacterized protein</fullName>
    </submittedName>
</protein>
<feature type="chain" id="PRO_5012726414" evidence="1">
    <location>
        <begin position="19"/>
        <end position="173"/>
    </location>
</feature>
<evidence type="ECO:0000313" key="3">
    <source>
        <dbReference type="Proteomes" id="UP000185221"/>
    </source>
</evidence>
<reference evidence="3" key="1">
    <citation type="submission" date="2016-11" db="EMBL/GenBank/DDBJ databases">
        <authorList>
            <person name="Varghese N."/>
            <person name="Submissions S."/>
        </authorList>
    </citation>
    <scope>NUCLEOTIDE SEQUENCE [LARGE SCALE GENOMIC DNA]</scope>
    <source>
        <strain evidence="3">DSM 15292</strain>
    </source>
</reference>
<dbReference type="RefSeq" id="WP_074223706.1">
    <property type="nucleotide sequence ID" value="NZ_FSRC01000001.1"/>
</dbReference>
<keyword evidence="1" id="KW-0732">Signal</keyword>
<dbReference type="EMBL" id="FSRC01000001">
    <property type="protein sequence ID" value="SIN70908.1"/>
    <property type="molecule type" value="Genomic_DNA"/>
</dbReference>
<sequence>MKTKSTLLISAALFSVFACETKQYSEQDKVEVTANLEGYVDSIETAVKIVPVHNWTAIDQKYDSLDRKAEIVYKDLKTDVQQIELIETRYETIVEKGKTDQEMFEETADMHLKNIEVWWEKTTSDVEEGTEKTIENMEDATQESLDWLEKNFDKLSTESKKKVEEIRIGLEKD</sequence>
<evidence type="ECO:0000256" key="1">
    <source>
        <dbReference type="SAM" id="SignalP"/>
    </source>
</evidence>
<dbReference type="AlphaFoldDB" id="A0A1N6DJG8"/>
<evidence type="ECO:0000313" key="2">
    <source>
        <dbReference type="EMBL" id="SIN70908.1"/>
    </source>
</evidence>
<organism evidence="2 3">
    <name type="scientific">Algoriphagus halophilus</name>
    <dbReference type="NCBI Taxonomy" id="226505"/>
    <lineage>
        <taxon>Bacteria</taxon>
        <taxon>Pseudomonadati</taxon>
        <taxon>Bacteroidota</taxon>
        <taxon>Cytophagia</taxon>
        <taxon>Cytophagales</taxon>
        <taxon>Cyclobacteriaceae</taxon>
        <taxon>Algoriphagus</taxon>
    </lineage>
</organism>
<accession>A0A1N6DJG8</accession>
<proteinExistence type="predicted"/>
<keyword evidence="3" id="KW-1185">Reference proteome</keyword>
<gene>
    <name evidence="2" type="ORF">SAMN05444394_1005</name>
</gene>